<dbReference type="AlphaFoldDB" id="A0A195DKT6"/>
<evidence type="ECO:0000313" key="2">
    <source>
        <dbReference type="Proteomes" id="UP000078492"/>
    </source>
</evidence>
<dbReference type="Proteomes" id="UP000078492">
    <property type="component" value="Unassembled WGS sequence"/>
</dbReference>
<reference evidence="1 2" key="1">
    <citation type="submission" date="2015-09" db="EMBL/GenBank/DDBJ databases">
        <title>Trachymyrmex cornetzi WGS genome.</title>
        <authorList>
            <person name="Nygaard S."/>
            <person name="Hu H."/>
            <person name="Boomsma J."/>
            <person name="Zhang G."/>
        </authorList>
    </citation>
    <scope>NUCLEOTIDE SEQUENCE [LARGE SCALE GENOMIC DNA]</scope>
    <source>
        <strain evidence="1">Tcor2-1</strain>
        <tissue evidence="1">Whole body</tissue>
    </source>
</reference>
<accession>A0A195DKT6</accession>
<proteinExistence type="predicted"/>
<dbReference type="EMBL" id="KQ980765">
    <property type="protein sequence ID" value="KYN13452.1"/>
    <property type="molecule type" value="Genomic_DNA"/>
</dbReference>
<gene>
    <name evidence="1" type="ORF">ALC57_14465</name>
</gene>
<name>A0A195DKT6_9HYME</name>
<sequence length="74" mass="8807">MPGTGKEESVFQIDTLLFDPSRFFVRALRELYRVSRRMTKISWNLVGAASHQLTCQYRRIIVKEDDIDILLIYW</sequence>
<protein>
    <submittedName>
        <fullName evidence="1">Uncharacterized protein</fullName>
    </submittedName>
</protein>
<evidence type="ECO:0000313" key="1">
    <source>
        <dbReference type="EMBL" id="KYN13452.1"/>
    </source>
</evidence>
<organism evidence="1 2">
    <name type="scientific">Trachymyrmex cornetzi</name>
    <dbReference type="NCBI Taxonomy" id="471704"/>
    <lineage>
        <taxon>Eukaryota</taxon>
        <taxon>Metazoa</taxon>
        <taxon>Ecdysozoa</taxon>
        <taxon>Arthropoda</taxon>
        <taxon>Hexapoda</taxon>
        <taxon>Insecta</taxon>
        <taxon>Pterygota</taxon>
        <taxon>Neoptera</taxon>
        <taxon>Endopterygota</taxon>
        <taxon>Hymenoptera</taxon>
        <taxon>Apocrita</taxon>
        <taxon>Aculeata</taxon>
        <taxon>Formicoidea</taxon>
        <taxon>Formicidae</taxon>
        <taxon>Myrmicinae</taxon>
        <taxon>Trachymyrmex</taxon>
    </lineage>
</organism>
<keyword evidence="2" id="KW-1185">Reference proteome</keyword>